<evidence type="ECO:0000259" key="2">
    <source>
        <dbReference type="PROSITE" id="PS51662"/>
    </source>
</evidence>
<keyword evidence="4" id="KW-1185">Reference proteome</keyword>
<dbReference type="STRING" id="1224947.SAMN05216480_101343"/>
<evidence type="ECO:0000313" key="3">
    <source>
        <dbReference type="EMBL" id="SFU28264.1"/>
    </source>
</evidence>
<organism evidence="3 4">
    <name type="scientific">Pustulibacterium marinum</name>
    <dbReference type="NCBI Taxonomy" id="1224947"/>
    <lineage>
        <taxon>Bacteria</taxon>
        <taxon>Pseudomonadati</taxon>
        <taxon>Bacteroidota</taxon>
        <taxon>Flavobacteriia</taxon>
        <taxon>Flavobacteriales</taxon>
        <taxon>Flavobacteriaceae</taxon>
        <taxon>Pustulibacterium</taxon>
    </lineage>
</organism>
<dbReference type="EMBL" id="FPBK01000001">
    <property type="protein sequence ID" value="SFU28264.1"/>
    <property type="molecule type" value="Genomic_DNA"/>
</dbReference>
<dbReference type="InterPro" id="IPR011042">
    <property type="entry name" value="6-blade_b-propeller_TolB-like"/>
</dbReference>
<reference evidence="3 4" key="1">
    <citation type="submission" date="2016-10" db="EMBL/GenBank/DDBJ databases">
        <authorList>
            <person name="de Groot N.N."/>
        </authorList>
    </citation>
    <scope>NUCLEOTIDE SEQUENCE [LARGE SCALE GENOMIC DNA]</scope>
    <source>
        <strain evidence="3 4">CGMCC 1.12333</strain>
    </source>
</reference>
<accession>A0A1I7EWJ4</accession>
<dbReference type="PROSITE" id="PS51257">
    <property type="entry name" value="PROKAR_LIPOPROTEIN"/>
    <property type="match status" value="1"/>
</dbReference>
<dbReference type="Pfam" id="PF02333">
    <property type="entry name" value="Phytase"/>
    <property type="match status" value="1"/>
</dbReference>
<proteinExistence type="predicted"/>
<protein>
    <submittedName>
        <fullName evidence="3">3-phytase</fullName>
    </submittedName>
</protein>
<dbReference type="PROSITE" id="PS51662">
    <property type="entry name" value="BP_PHYTASE"/>
    <property type="match status" value="1"/>
</dbReference>
<evidence type="ECO:0000256" key="1">
    <source>
        <dbReference type="SAM" id="SignalP"/>
    </source>
</evidence>
<feature type="signal peptide" evidence="1">
    <location>
        <begin position="1"/>
        <end position="30"/>
    </location>
</feature>
<feature type="chain" id="PRO_5011613620" evidence="1">
    <location>
        <begin position="31"/>
        <end position="351"/>
    </location>
</feature>
<dbReference type="AlphaFoldDB" id="A0A1I7EWJ4"/>
<dbReference type="SUPFAM" id="SSF50956">
    <property type="entry name" value="Thermostable phytase (3-phytase)"/>
    <property type="match status" value="1"/>
</dbReference>
<dbReference type="Proteomes" id="UP000199138">
    <property type="component" value="Unassembled WGS sequence"/>
</dbReference>
<name>A0A1I7EWJ4_9FLAO</name>
<dbReference type="Gene3D" id="2.120.10.30">
    <property type="entry name" value="TolB, C-terminal domain"/>
    <property type="match status" value="1"/>
</dbReference>
<dbReference type="GO" id="GO:0016158">
    <property type="term" value="F:inositol hexakisphosphate 3-phosphatase activity"/>
    <property type="evidence" value="ECO:0007669"/>
    <property type="project" value="InterPro"/>
</dbReference>
<keyword evidence="1" id="KW-0732">Signal</keyword>
<gene>
    <name evidence="3" type="ORF">SAMN05216480_101343</name>
</gene>
<evidence type="ECO:0000313" key="4">
    <source>
        <dbReference type="Proteomes" id="UP000199138"/>
    </source>
</evidence>
<dbReference type="InterPro" id="IPR003431">
    <property type="entry name" value="B-propeller_Phytase"/>
</dbReference>
<feature type="domain" description="BPP" evidence="2">
    <location>
        <begin position="27"/>
        <end position="351"/>
    </location>
</feature>
<sequence length="351" mass="39251">MIFIKNKTERRFIMKKFIICLSALSIIACAEERLPAIEPDVITEKTPNDTDDPAIWVNPDDASKSIVFGTDKDTNGGIYAFDLDGKIIKEKCILNVQRPNNVDLRYGFQLNDSVKTDIIAFTEREKQQIRVFSVPDMTPLDGGGIPVFTDETDRAKRLPMGISLYKSPETQKMYAIVGRKAGPKENYLYQYELKADSLGVVSGSLVRKFGDFSGKKEIEAIAVDDEMGFVYYSDEMDGVKKYYAEPSKGNERVAFFGNDNKFSEDIEGIAIANTGNGEGYIIVSDQQMGYFNVFSRKDNSFIKAINLSTTETDGCDVVTTPLNSTFKTGLFAAMNDDASFYFYDFSKLGLE</sequence>